<comment type="caution">
    <text evidence="2">The sequence shown here is derived from an EMBL/GenBank/DDBJ whole genome shotgun (WGS) entry which is preliminary data.</text>
</comment>
<dbReference type="InterPro" id="IPR001387">
    <property type="entry name" value="Cro/C1-type_HTH"/>
</dbReference>
<feature type="domain" description="HTH cro/C1-type" evidence="1">
    <location>
        <begin position="51"/>
        <end position="104"/>
    </location>
</feature>
<dbReference type="Gene3D" id="1.10.260.40">
    <property type="entry name" value="lambda repressor-like DNA-binding domains"/>
    <property type="match status" value="1"/>
</dbReference>
<reference evidence="2 3" key="1">
    <citation type="submission" date="2020-07" db="EMBL/GenBank/DDBJ databases">
        <title>Sequencing the genomes of 1000 actinobacteria strains.</title>
        <authorList>
            <person name="Klenk H.-P."/>
        </authorList>
    </citation>
    <scope>NUCLEOTIDE SEQUENCE [LARGE SCALE GENOMIC DNA]</scope>
    <source>
        <strain evidence="2 3">DSM 40398</strain>
    </source>
</reference>
<evidence type="ECO:0000313" key="3">
    <source>
        <dbReference type="Proteomes" id="UP000529783"/>
    </source>
</evidence>
<name>A0A7Y9ELS1_9ACTN</name>
<dbReference type="CDD" id="cd00093">
    <property type="entry name" value="HTH_XRE"/>
    <property type="match status" value="1"/>
</dbReference>
<dbReference type="SUPFAM" id="SSF47413">
    <property type="entry name" value="lambda repressor-like DNA-binding domains"/>
    <property type="match status" value="1"/>
</dbReference>
<dbReference type="InterPro" id="IPR010982">
    <property type="entry name" value="Lambda_DNA-bd_dom_sf"/>
</dbReference>
<organism evidence="2 3">
    <name type="scientific">Actinomadura luteofluorescens</name>
    <dbReference type="NCBI Taxonomy" id="46163"/>
    <lineage>
        <taxon>Bacteria</taxon>
        <taxon>Bacillati</taxon>
        <taxon>Actinomycetota</taxon>
        <taxon>Actinomycetes</taxon>
        <taxon>Streptosporangiales</taxon>
        <taxon>Thermomonosporaceae</taxon>
        <taxon>Actinomadura</taxon>
    </lineage>
</organism>
<dbReference type="Pfam" id="PF01381">
    <property type="entry name" value="HTH_3"/>
    <property type="match status" value="1"/>
</dbReference>
<dbReference type="PROSITE" id="PS50943">
    <property type="entry name" value="HTH_CROC1"/>
    <property type="match status" value="1"/>
</dbReference>
<dbReference type="AlphaFoldDB" id="A0A7Y9ELS1"/>
<evidence type="ECO:0000259" key="1">
    <source>
        <dbReference type="PROSITE" id="PS50943"/>
    </source>
</evidence>
<accession>A0A7Y9ELS1</accession>
<dbReference type="Proteomes" id="UP000529783">
    <property type="component" value="Unassembled WGS sequence"/>
</dbReference>
<evidence type="ECO:0000313" key="2">
    <source>
        <dbReference type="EMBL" id="NYD50103.1"/>
    </source>
</evidence>
<gene>
    <name evidence="2" type="ORF">BJY14_006086</name>
</gene>
<dbReference type="SMART" id="SM00530">
    <property type="entry name" value="HTH_XRE"/>
    <property type="match status" value="1"/>
</dbReference>
<dbReference type="RefSeq" id="WP_312879474.1">
    <property type="nucleotide sequence ID" value="NZ_JACCBA010000001.1"/>
</dbReference>
<dbReference type="EMBL" id="JACCBA010000001">
    <property type="protein sequence ID" value="NYD50103.1"/>
    <property type="molecule type" value="Genomic_DNA"/>
</dbReference>
<protein>
    <submittedName>
        <fullName evidence="2">Ribosome-binding protein aMBF1 (Putative translation factor)</fullName>
    </submittedName>
</protein>
<dbReference type="GO" id="GO:0003677">
    <property type="term" value="F:DNA binding"/>
    <property type="evidence" value="ECO:0007669"/>
    <property type="project" value="InterPro"/>
</dbReference>
<sequence length="124" mass="13353">MKCRACAVQPLFDQPAKRLFLEQELHAAGVSPSEVEAGSRRLLAETRGHQLAEARKHAGLGQKDLAASMGVSVARISQIEHGEVISIDVIARYVEALGGHLDLVADFGDRTMRLPVTDRPSNAA</sequence>
<proteinExistence type="predicted"/>
<keyword evidence="3" id="KW-1185">Reference proteome</keyword>